<evidence type="ECO:0000256" key="12">
    <source>
        <dbReference type="ARBA" id="ARBA00022967"/>
    </source>
</evidence>
<dbReference type="InterPro" id="IPR014001">
    <property type="entry name" value="Helicase_ATP-bd"/>
</dbReference>
<comment type="cofactor">
    <cofactor evidence="1">
        <name>Zn(2+)</name>
        <dbReference type="ChEBI" id="CHEBI:29105"/>
    </cofactor>
</comment>
<dbReference type="InterPro" id="IPR014018">
    <property type="entry name" value="SecA_motor_DEAD"/>
</dbReference>
<dbReference type="Gene3D" id="3.40.50.300">
    <property type="entry name" value="P-loop containing nucleotide triphosphate hydrolases"/>
    <property type="match status" value="2"/>
</dbReference>
<feature type="binding site" evidence="15">
    <location>
        <begin position="105"/>
        <end position="109"/>
    </location>
    <ligand>
        <name>ATP</name>
        <dbReference type="ChEBI" id="CHEBI:30616"/>
    </ligand>
</feature>
<keyword evidence="14 15" id="KW-0472">Membrane</keyword>
<dbReference type="CDD" id="cd17928">
    <property type="entry name" value="DEXDc_SecA"/>
    <property type="match status" value="1"/>
</dbReference>
<dbReference type="HAMAP" id="MF_01382">
    <property type="entry name" value="SecA"/>
    <property type="match status" value="1"/>
</dbReference>
<dbReference type="EC" id="7.4.2.8" evidence="15"/>
<evidence type="ECO:0000256" key="5">
    <source>
        <dbReference type="ARBA" id="ARBA00022490"/>
    </source>
</evidence>
<dbReference type="Proteomes" id="UP000078596">
    <property type="component" value="Chromosome"/>
</dbReference>
<dbReference type="GO" id="GO:0046872">
    <property type="term" value="F:metal ion binding"/>
    <property type="evidence" value="ECO:0007669"/>
    <property type="project" value="UniProtKB-KW"/>
</dbReference>
<dbReference type="Pfam" id="PF01043">
    <property type="entry name" value="SecA_PP_bind"/>
    <property type="match status" value="1"/>
</dbReference>
<dbReference type="PANTHER" id="PTHR30612:SF0">
    <property type="entry name" value="CHLOROPLAST PROTEIN-TRANSPORTING ATPASE"/>
    <property type="match status" value="1"/>
</dbReference>
<dbReference type="FunFam" id="1.10.3060.10:FF:000003">
    <property type="entry name" value="Protein translocase subunit SecA"/>
    <property type="match status" value="1"/>
</dbReference>
<dbReference type="SUPFAM" id="SSF52540">
    <property type="entry name" value="P-loop containing nucleoside triphosphate hydrolases"/>
    <property type="match status" value="2"/>
</dbReference>
<dbReference type="PRINTS" id="PR00906">
    <property type="entry name" value="SECA"/>
</dbReference>
<dbReference type="InterPro" id="IPR044722">
    <property type="entry name" value="SecA_SF2_C"/>
</dbReference>
<dbReference type="NCBIfam" id="TIGR00963">
    <property type="entry name" value="secA"/>
    <property type="match status" value="1"/>
</dbReference>
<dbReference type="GO" id="GO:0005524">
    <property type="term" value="F:ATP binding"/>
    <property type="evidence" value="ECO:0007669"/>
    <property type="project" value="UniProtKB-UniRule"/>
</dbReference>
<dbReference type="GO" id="GO:0005829">
    <property type="term" value="C:cytosol"/>
    <property type="evidence" value="ECO:0007669"/>
    <property type="project" value="TreeGrafter"/>
</dbReference>
<dbReference type="InterPro" id="IPR011116">
    <property type="entry name" value="SecA_Wing/Scaffold"/>
</dbReference>
<feature type="binding site" evidence="15">
    <location>
        <position position="518"/>
    </location>
    <ligand>
        <name>ATP</name>
        <dbReference type="ChEBI" id="CHEBI:30616"/>
    </ligand>
</feature>
<comment type="similarity">
    <text evidence="2 15 16">Belongs to the SecA family.</text>
</comment>
<reference evidence="21 22" key="1">
    <citation type="submission" date="2016-06" db="EMBL/GenBank/DDBJ databases">
        <title>Insight into the functional genes involving in sulfur oxidation in Pearl River water.</title>
        <authorList>
            <person name="Luo J."/>
            <person name="Tan X."/>
            <person name="Lin W."/>
        </authorList>
    </citation>
    <scope>NUCLEOTIDE SEQUENCE [LARGE SCALE GENOMIC DNA]</scope>
    <source>
        <strain evidence="21 22">LS2</strain>
    </source>
</reference>
<comment type="subunit">
    <text evidence="15">Monomer and homodimer. Part of the essential Sec protein translocation apparatus which comprises SecA, SecYEG and auxiliary proteins SecDF-YajC and YidC.</text>
</comment>
<keyword evidence="12 15" id="KW-1278">Translocase</keyword>
<feature type="binding site" evidence="15">
    <location>
        <position position="87"/>
    </location>
    <ligand>
        <name>ATP</name>
        <dbReference type="ChEBI" id="CHEBI:30616"/>
    </ligand>
</feature>
<dbReference type="InterPro" id="IPR011130">
    <property type="entry name" value="SecA_preprotein_X-link_dom"/>
</dbReference>
<dbReference type="SMART" id="SM00958">
    <property type="entry name" value="SecA_PP_bind"/>
    <property type="match status" value="1"/>
</dbReference>
<dbReference type="STRING" id="1860122.A9404_11075"/>
<keyword evidence="8 15" id="KW-0547">Nucleotide-binding</keyword>
<dbReference type="OrthoDB" id="9805579at2"/>
<keyword evidence="22" id="KW-1185">Reference proteome</keyword>
<dbReference type="InterPro" id="IPR036670">
    <property type="entry name" value="SecA_X-link_sf"/>
</dbReference>
<evidence type="ECO:0000256" key="4">
    <source>
        <dbReference type="ARBA" id="ARBA00022475"/>
    </source>
</evidence>
<dbReference type="InterPro" id="IPR001650">
    <property type="entry name" value="Helicase_C-like"/>
</dbReference>
<evidence type="ECO:0000256" key="2">
    <source>
        <dbReference type="ARBA" id="ARBA00007650"/>
    </source>
</evidence>
<dbReference type="FunFam" id="3.40.50.300:FF:000113">
    <property type="entry name" value="Preprotein translocase subunit SecA"/>
    <property type="match status" value="1"/>
</dbReference>
<evidence type="ECO:0000256" key="11">
    <source>
        <dbReference type="ARBA" id="ARBA00022927"/>
    </source>
</evidence>
<dbReference type="SUPFAM" id="SSF81886">
    <property type="entry name" value="Helical scaffold and wing domains of SecA"/>
    <property type="match status" value="1"/>
</dbReference>
<dbReference type="SMART" id="SM00957">
    <property type="entry name" value="SecA_DEAD"/>
    <property type="match status" value="1"/>
</dbReference>
<dbReference type="PANTHER" id="PTHR30612">
    <property type="entry name" value="SECA INNER MEMBRANE COMPONENT OF SEC PROTEIN SECRETION SYSTEM"/>
    <property type="match status" value="1"/>
</dbReference>
<feature type="domain" description="Helicase ATP-binding" evidence="18">
    <location>
        <begin position="89"/>
        <end position="247"/>
    </location>
</feature>
<dbReference type="GO" id="GO:0005886">
    <property type="term" value="C:plasma membrane"/>
    <property type="evidence" value="ECO:0007669"/>
    <property type="project" value="UniProtKB-SubCell"/>
</dbReference>
<dbReference type="Gene3D" id="3.90.1440.10">
    <property type="entry name" value="SecA, preprotein cross-linking domain"/>
    <property type="match status" value="1"/>
</dbReference>
<dbReference type="SUPFAM" id="SSF81767">
    <property type="entry name" value="Pre-protein crosslinking domain of SecA"/>
    <property type="match status" value="1"/>
</dbReference>
<keyword evidence="13 15" id="KW-0811">Translocation</keyword>
<evidence type="ECO:0000256" key="9">
    <source>
        <dbReference type="ARBA" id="ARBA00022833"/>
    </source>
</evidence>
<evidence type="ECO:0000259" key="20">
    <source>
        <dbReference type="PROSITE" id="PS51196"/>
    </source>
</evidence>
<evidence type="ECO:0000256" key="13">
    <source>
        <dbReference type="ARBA" id="ARBA00023010"/>
    </source>
</evidence>
<keyword evidence="3 15" id="KW-0813">Transport</keyword>
<dbReference type="AlphaFoldDB" id="A0A191ZJ30"/>
<dbReference type="InterPro" id="IPR011115">
    <property type="entry name" value="SecA_DEAD"/>
</dbReference>
<dbReference type="GO" id="GO:0065002">
    <property type="term" value="P:intracellular protein transmembrane transport"/>
    <property type="evidence" value="ECO:0007669"/>
    <property type="project" value="UniProtKB-UniRule"/>
</dbReference>
<feature type="domain" description="SecA family profile" evidence="20">
    <location>
        <begin position="3"/>
        <end position="626"/>
    </location>
</feature>
<keyword evidence="9" id="KW-0862">Zinc</keyword>
<comment type="function">
    <text evidence="15">Part of the Sec protein translocase complex. Interacts with the SecYEG preprotein conducting channel. Has a central role in coupling the hydrolysis of ATP to the transfer of proteins into and across the cell membrane, serving both as a receptor for the preprotein-SecB complex and as an ATP-driven molecular motor driving the stepwise translocation of polypeptide chains across the membrane.</text>
</comment>
<evidence type="ECO:0000259" key="18">
    <source>
        <dbReference type="PROSITE" id="PS51192"/>
    </source>
</evidence>
<organism evidence="21 22">
    <name type="scientific">Halothiobacillus diazotrophicus</name>
    <dbReference type="NCBI Taxonomy" id="1860122"/>
    <lineage>
        <taxon>Bacteria</taxon>
        <taxon>Pseudomonadati</taxon>
        <taxon>Pseudomonadota</taxon>
        <taxon>Gammaproteobacteria</taxon>
        <taxon>Chromatiales</taxon>
        <taxon>Halothiobacillaceae</taxon>
        <taxon>Halothiobacillus</taxon>
    </lineage>
</organism>
<evidence type="ECO:0000256" key="8">
    <source>
        <dbReference type="ARBA" id="ARBA00022741"/>
    </source>
</evidence>
<evidence type="ECO:0000256" key="15">
    <source>
        <dbReference type="HAMAP-Rule" id="MF_01382"/>
    </source>
</evidence>
<evidence type="ECO:0000256" key="14">
    <source>
        <dbReference type="ARBA" id="ARBA00023136"/>
    </source>
</evidence>
<evidence type="ECO:0000259" key="19">
    <source>
        <dbReference type="PROSITE" id="PS51194"/>
    </source>
</evidence>
<evidence type="ECO:0000256" key="16">
    <source>
        <dbReference type="RuleBase" id="RU003874"/>
    </source>
</evidence>
<dbReference type="Pfam" id="PF21090">
    <property type="entry name" value="P-loop_SecA"/>
    <property type="match status" value="1"/>
</dbReference>
<evidence type="ECO:0000256" key="10">
    <source>
        <dbReference type="ARBA" id="ARBA00022840"/>
    </source>
</evidence>
<evidence type="ECO:0000313" key="22">
    <source>
        <dbReference type="Proteomes" id="UP000078596"/>
    </source>
</evidence>
<dbReference type="Pfam" id="PF07516">
    <property type="entry name" value="SecA_SW"/>
    <property type="match status" value="1"/>
</dbReference>
<evidence type="ECO:0000256" key="1">
    <source>
        <dbReference type="ARBA" id="ARBA00001947"/>
    </source>
</evidence>
<feature type="domain" description="Helicase C-terminal" evidence="19">
    <location>
        <begin position="443"/>
        <end position="642"/>
    </location>
</feature>
<dbReference type="PROSITE" id="PS01312">
    <property type="entry name" value="SECA"/>
    <property type="match status" value="1"/>
</dbReference>
<dbReference type="PROSITE" id="PS51194">
    <property type="entry name" value="HELICASE_CTER"/>
    <property type="match status" value="1"/>
</dbReference>
<feature type="compositionally biased region" description="Low complexity" evidence="17">
    <location>
        <begin position="886"/>
        <end position="896"/>
    </location>
</feature>
<dbReference type="GO" id="GO:0006605">
    <property type="term" value="P:protein targeting"/>
    <property type="evidence" value="ECO:0007669"/>
    <property type="project" value="UniProtKB-UniRule"/>
</dbReference>
<dbReference type="InterPro" id="IPR027417">
    <property type="entry name" value="P-loop_NTPase"/>
</dbReference>
<keyword evidence="11 15" id="KW-0653">Protein transport</keyword>
<keyword evidence="4 15" id="KW-1003">Cell membrane</keyword>
<dbReference type="GO" id="GO:0008564">
    <property type="term" value="F:protein-exporting ATPase activity"/>
    <property type="evidence" value="ECO:0007669"/>
    <property type="project" value="UniProtKB-EC"/>
</dbReference>
<evidence type="ECO:0000256" key="7">
    <source>
        <dbReference type="ARBA" id="ARBA00022723"/>
    </source>
</evidence>
<dbReference type="Pfam" id="PF02810">
    <property type="entry name" value="SEC-C"/>
    <property type="match status" value="1"/>
</dbReference>
<dbReference type="RefSeq" id="WP_066101535.1">
    <property type="nucleotide sequence ID" value="NZ_CP016027.1"/>
</dbReference>
<protein>
    <recommendedName>
        <fullName evidence="15 16">Protein translocase subunit SecA</fullName>
        <ecNumber evidence="15">7.4.2.8</ecNumber>
    </recommendedName>
</protein>
<comment type="subcellular location">
    <subcellularLocation>
        <location evidence="15">Cell membrane</location>
        <topology evidence="15">Peripheral membrane protein</topology>
        <orientation evidence="15">Cytoplasmic side</orientation>
    </subcellularLocation>
    <subcellularLocation>
        <location evidence="15">Cytoplasm</location>
    </subcellularLocation>
    <text evidence="15">Distribution is 50-50.</text>
</comment>
<dbReference type="GO" id="GO:0031522">
    <property type="term" value="C:cell envelope Sec protein transport complex"/>
    <property type="evidence" value="ECO:0007669"/>
    <property type="project" value="TreeGrafter"/>
</dbReference>
<evidence type="ECO:0000313" key="21">
    <source>
        <dbReference type="EMBL" id="ANJ67848.1"/>
    </source>
</evidence>
<comment type="catalytic activity">
    <reaction evidence="15">
        <text>ATP + H2O + cellular proteinSide 1 = ADP + phosphate + cellular proteinSide 2.</text>
        <dbReference type="EC" id="7.4.2.8"/>
    </reaction>
</comment>
<dbReference type="InterPro" id="IPR036266">
    <property type="entry name" value="SecA_Wing/Scaffold_sf"/>
</dbReference>
<feature type="compositionally biased region" description="Basic and acidic residues" evidence="17">
    <location>
        <begin position="568"/>
        <end position="578"/>
    </location>
</feature>
<dbReference type="InterPro" id="IPR000185">
    <property type="entry name" value="SecA"/>
</dbReference>
<dbReference type="InterPro" id="IPR020937">
    <property type="entry name" value="SecA_CS"/>
</dbReference>
<dbReference type="KEGG" id="haz:A9404_11075"/>
<dbReference type="NCBIfam" id="NF009538">
    <property type="entry name" value="PRK12904.1"/>
    <property type="match status" value="1"/>
</dbReference>
<keyword evidence="5 15" id="KW-0963">Cytoplasm</keyword>
<gene>
    <name evidence="15" type="primary">secA</name>
    <name evidence="21" type="ORF">A9404_11075</name>
</gene>
<dbReference type="PROSITE" id="PS51196">
    <property type="entry name" value="SECA_MOTOR_DEAD"/>
    <property type="match status" value="1"/>
</dbReference>
<accession>A0A191ZJ30</accession>
<dbReference type="InterPro" id="IPR004027">
    <property type="entry name" value="SEC_C_motif"/>
</dbReference>
<feature type="region of interest" description="Disordered" evidence="17">
    <location>
        <begin position="245"/>
        <end position="268"/>
    </location>
</feature>
<keyword evidence="6" id="KW-0997">Cell inner membrane</keyword>
<sequence>MISSIVRKIFGTRNDRVIKQMRQRVAEINALEPQMQSLSDEALRAKTDEFYQRWQGGETLDQLLPEAFAVCREMSSRVLGMRHFDVQLIGGMALHQGKIAEMRTGEGKTLVATLAVYLNALTRQGVHVVTVNDYLARRDAEWMGRLYNALGLSVGIVVPEMDQRSKYDAYRCDVTYATNNELGFDYLRDNMAFSPDNVMQRELVYAIVDEVDSILIDEARTPLIISGPAADSSETYQKINGLMPELKRQAREEPKDDEPPLTDDERGDFTVDEKNKQVFLTEQGFERAESLLIQIGLLEEGDSLYDAHNIMLLSHLNAALRAHAIYRRNVEYIVRDNEVIIVDEFTGRTLAGRRWSEGLHQAVEAKEGVPIQAENQTLASITFQNYFRLYKKLSGMTGTADTEARELAEIYNLEVVQIPTNRPVQRIDHGDLVFLTQAEKYEAIAKDVLAARERNQPTLVGTASIESSEIVSAALTRFGIEHNVLNAKHHEREAEIIAEAGRPGAVTIATNMAGRGTDIVLGGNLEQELLALGGEISEAEKAQVKAAWQARHEAALAAGGLHVVGTERHESRRVDNQLRGRSGRQGDPGSTRFFLSLEDNLMRVFASDRVAGLMKKLGMQAGEAIEHPWVTRAIENAQRKVEGHNFDQRKHLLDYDNVANEQRKVIYDQRRAVMAATDTVAIVVPMRREVLTDVFTKYIPFDALEEQWDVPGLTEALSEKFGQALPIQAWLDADKDLHAESLLEKVIAALEEDYALKETLAGAESLRQFEKGILLQVLDAHWKEHLAAMDYLRQSIGLRGYAQKNPTQEYKREAFEMFSRMLDEINLDVVKILSRLSIAPNPEMGEAVLDDMLDEVVEAQQVDESRLQLRHDSATGYGGETERNAAPEPSAAAPARAEPKIGRNEPCWCGSGKKYKYCHGKLS</sequence>
<keyword evidence="7" id="KW-0479">Metal-binding</keyword>
<evidence type="ECO:0000256" key="3">
    <source>
        <dbReference type="ARBA" id="ARBA00022448"/>
    </source>
</evidence>
<proteinExistence type="inferred from homology"/>
<feature type="region of interest" description="Disordered" evidence="17">
    <location>
        <begin position="568"/>
        <end position="590"/>
    </location>
</feature>
<dbReference type="PROSITE" id="PS51192">
    <property type="entry name" value="HELICASE_ATP_BIND_1"/>
    <property type="match status" value="1"/>
</dbReference>
<dbReference type="FunFam" id="3.40.50.300:FF:000334">
    <property type="entry name" value="Protein translocase subunit SecA"/>
    <property type="match status" value="1"/>
</dbReference>
<dbReference type="Pfam" id="PF07517">
    <property type="entry name" value="SecA_DEAD"/>
    <property type="match status" value="1"/>
</dbReference>
<evidence type="ECO:0000256" key="17">
    <source>
        <dbReference type="SAM" id="MobiDB-lite"/>
    </source>
</evidence>
<dbReference type="FunFam" id="3.90.1440.10:FF:000001">
    <property type="entry name" value="Preprotein translocase subunit SecA"/>
    <property type="match status" value="1"/>
</dbReference>
<dbReference type="GO" id="GO:0017038">
    <property type="term" value="P:protein import"/>
    <property type="evidence" value="ECO:0007669"/>
    <property type="project" value="InterPro"/>
</dbReference>
<feature type="region of interest" description="Disordered" evidence="17">
    <location>
        <begin position="867"/>
        <end position="904"/>
    </location>
</feature>
<dbReference type="CDD" id="cd18803">
    <property type="entry name" value="SF2_C_secA"/>
    <property type="match status" value="1"/>
</dbReference>
<name>A0A191ZJ30_9GAMM</name>
<keyword evidence="10 15" id="KW-0067">ATP-binding</keyword>
<evidence type="ECO:0000256" key="6">
    <source>
        <dbReference type="ARBA" id="ARBA00022519"/>
    </source>
</evidence>
<dbReference type="GO" id="GO:0043952">
    <property type="term" value="P:protein transport by the Sec complex"/>
    <property type="evidence" value="ECO:0007669"/>
    <property type="project" value="UniProtKB-ARBA"/>
</dbReference>
<dbReference type="EMBL" id="CP016027">
    <property type="protein sequence ID" value="ANJ67848.1"/>
    <property type="molecule type" value="Genomic_DNA"/>
</dbReference>
<dbReference type="Gene3D" id="1.10.3060.10">
    <property type="entry name" value="Helical scaffold and wing domains of SecA"/>
    <property type="match status" value="1"/>
</dbReference>